<keyword evidence="4 5" id="KW-0472">Membrane</keyword>
<comment type="similarity">
    <text evidence="5">Belongs to the BI1 family.</text>
</comment>
<evidence type="ECO:0000256" key="1">
    <source>
        <dbReference type="ARBA" id="ARBA00004141"/>
    </source>
</evidence>
<dbReference type="EMBL" id="JACEIK010003490">
    <property type="protein sequence ID" value="MCD9641917.1"/>
    <property type="molecule type" value="Genomic_DNA"/>
</dbReference>
<protein>
    <submittedName>
        <fullName evidence="6">Bax inhibitor 1</fullName>
    </submittedName>
</protein>
<keyword evidence="3 5" id="KW-1133">Transmembrane helix</keyword>
<organism evidence="6 7">
    <name type="scientific">Datura stramonium</name>
    <name type="common">Jimsonweed</name>
    <name type="synonym">Common thornapple</name>
    <dbReference type="NCBI Taxonomy" id="4076"/>
    <lineage>
        <taxon>Eukaryota</taxon>
        <taxon>Viridiplantae</taxon>
        <taxon>Streptophyta</taxon>
        <taxon>Embryophyta</taxon>
        <taxon>Tracheophyta</taxon>
        <taxon>Spermatophyta</taxon>
        <taxon>Magnoliopsida</taxon>
        <taxon>eudicotyledons</taxon>
        <taxon>Gunneridae</taxon>
        <taxon>Pentapetalae</taxon>
        <taxon>asterids</taxon>
        <taxon>lamiids</taxon>
        <taxon>Solanales</taxon>
        <taxon>Solanaceae</taxon>
        <taxon>Solanoideae</taxon>
        <taxon>Datureae</taxon>
        <taxon>Datura</taxon>
    </lineage>
</organism>
<evidence type="ECO:0000256" key="4">
    <source>
        <dbReference type="ARBA" id="ARBA00023136"/>
    </source>
</evidence>
<gene>
    <name evidence="6" type="primary">TMBIM6_1</name>
    <name evidence="6" type="ORF">HAX54_028402</name>
</gene>
<evidence type="ECO:0000256" key="3">
    <source>
        <dbReference type="ARBA" id="ARBA00022989"/>
    </source>
</evidence>
<feature type="transmembrane region" description="Helical" evidence="5">
    <location>
        <begin position="127"/>
        <end position="144"/>
    </location>
</feature>
<evidence type="ECO:0000313" key="7">
    <source>
        <dbReference type="Proteomes" id="UP000823775"/>
    </source>
</evidence>
<evidence type="ECO:0000313" key="6">
    <source>
        <dbReference type="EMBL" id="MCD9641917.1"/>
    </source>
</evidence>
<feature type="transmembrane region" description="Helical" evidence="5">
    <location>
        <begin position="89"/>
        <end position="107"/>
    </location>
</feature>
<feature type="transmembrane region" description="Helical" evidence="5">
    <location>
        <begin position="151"/>
        <end position="174"/>
    </location>
</feature>
<dbReference type="Proteomes" id="UP000823775">
    <property type="component" value="Unassembled WGS sequence"/>
</dbReference>
<comment type="subcellular location">
    <subcellularLocation>
        <location evidence="1">Membrane</location>
        <topology evidence="1">Multi-pass membrane protein</topology>
    </subcellularLocation>
</comment>
<name>A0ABS8V677_DATST</name>
<feature type="transmembrane region" description="Helical" evidence="5">
    <location>
        <begin position="65"/>
        <end position="82"/>
    </location>
</feature>
<accession>A0ABS8V677</accession>
<reference evidence="6 7" key="1">
    <citation type="journal article" date="2021" name="BMC Genomics">
        <title>Datura genome reveals duplications of psychoactive alkaloid biosynthetic genes and high mutation rate following tissue culture.</title>
        <authorList>
            <person name="Rajewski A."/>
            <person name="Carter-House D."/>
            <person name="Stajich J."/>
            <person name="Litt A."/>
        </authorList>
    </citation>
    <scope>NUCLEOTIDE SEQUENCE [LARGE SCALE GENOMIC DNA]</scope>
    <source>
        <strain evidence="6">AR-01</strain>
    </source>
</reference>
<evidence type="ECO:0000256" key="5">
    <source>
        <dbReference type="RuleBase" id="RU004379"/>
    </source>
</evidence>
<evidence type="ECO:0000256" key="2">
    <source>
        <dbReference type="ARBA" id="ARBA00022692"/>
    </source>
</evidence>
<comment type="caution">
    <text evidence="6">The sequence shown here is derived from an EMBL/GenBank/DDBJ whole genome shotgun (WGS) entry which is preliminary data.</text>
</comment>
<proteinExistence type="inferred from homology"/>
<feature type="transmembrane region" description="Helical" evidence="5">
    <location>
        <begin position="37"/>
        <end position="59"/>
    </location>
</feature>
<dbReference type="PANTHER" id="PTHR23291:SF93">
    <property type="entry name" value="BAX INHIBITOR 1-LIKE"/>
    <property type="match status" value="1"/>
</dbReference>
<keyword evidence="7" id="KW-1185">Reference proteome</keyword>
<sequence>MNAVRSYFRRNWKREDLMNFDEIPVDLHRTFKKKRRVLLLMLSAYSFGASLGIFTEYLFEIEQQFLVGMTTDFTIFLGGAMVTRERREIYQVCLIFCSVLMFSSFAYNSLEGRQLTHWMIKLHAGQSLFLGYLVLYSQEILYYANFGDINFVNCTFTVFFHLPAILIHAARIYISGWRLN</sequence>
<keyword evidence="2 5" id="KW-0812">Transmembrane</keyword>
<dbReference type="PANTHER" id="PTHR23291">
    <property type="entry name" value="BAX INHIBITOR-RELATED"/>
    <property type="match status" value="1"/>
</dbReference>
<dbReference type="InterPro" id="IPR006214">
    <property type="entry name" value="Bax_inhibitor_1-related"/>
</dbReference>